<dbReference type="InterPro" id="IPR029787">
    <property type="entry name" value="Nucleotide_cyclase"/>
</dbReference>
<evidence type="ECO:0000256" key="3">
    <source>
        <dbReference type="ARBA" id="ARBA00022777"/>
    </source>
</evidence>
<keyword evidence="13" id="KW-1185">Reference proteome</keyword>
<comment type="caution">
    <text evidence="12">The sequence shown here is derived from an EMBL/GenBank/DDBJ whole genome shotgun (WGS) entry which is preliminary data.</text>
</comment>
<keyword evidence="12" id="KW-0378">Hydrolase</keyword>
<evidence type="ECO:0000256" key="5">
    <source>
        <dbReference type="ARBA" id="ARBA00059827"/>
    </source>
</evidence>
<dbReference type="Gene3D" id="3.30.70.270">
    <property type="match status" value="1"/>
</dbReference>
<dbReference type="NCBIfam" id="TIGR00229">
    <property type="entry name" value="sensory_box"/>
    <property type="match status" value="1"/>
</dbReference>
<dbReference type="CDD" id="cd01949">
    <property type="entry name" value="GGDEF"/>
    <property type="match status" value="1"/>
</dbReference>
<feature type="domain" description="PAC" evidence="9">
    <location>
        <begin position="314"/>
        <end position="366"/>
    </location>
</feature>
<sequence>MESKISIESPPTSRRIAALLRQNQLGNIIAVDRLFVGLMVAQWVTAIAATVFLSPTTWIGTTSVTSLHVWTAVLLGGAISSLPVFLGLKYPGRPLTRYVIALSQVLWSSLLIYLTGGRIETYFHIFVSLAFLSFYREWKLLVVPAIFLTLDHLILGALWPQSVYGVFIEGPLRWIEHTTWIIFEVVILAIGCRRSQAAMRISAEYQEQLTRTNSHIEQLVQERTHELSLNQQKLSTTQARLQAMLDSTLDPMITINCRGIVQTASNSVETVFGWKPIELIGQNIKVLMPEPYRSNHDGYLSRYQQTGKSKLLGQPRELNAMHRDGTVFPCLLTLWKVEIPDQSEPLFMGILRNISEQKLLMTQLHENAYHDVLTGLPNRLSILDSIQDAIDQKKDDHFALLFLDFDGFKLINDSLGHEVGDELLKAIATRLRSDLRVTDKVQAARLGGDEFVVLLMGLTSPADSIAVTERLLKVLSESYKLGDHTIYSSASIGIVNSEDRFEKASEMLRDADMAMYEAKAAGKACFAVFDHTLHSKAKLRLQIENGLRQAIELNELFLAYQPIISLETGRLSGVEALLRWVHPELGNINPDKFISIAEETGMIVPIGRWVIDEACRQFADWKHSQSVATRPLCVHVNVSRKQLLSSDFAWTVEQSLARHAVPPECLHLEVTESVIMDDPAFMITVLNNLKQLGVKIDIDDFGTGYSSLSCLHEFPIDVLKIDRAFVANIGRVYNFAALLQAILALADNLNLQVVAEGIEDADQLALLQALGCEYGQGYFFAKPMPADEIAGFAASRRKTTVNEYDVLPGGLPIVVPAENVNQLQECEADA</sequence>
<gene>
    <name evidence="12" type="primary">gmr</name>
    <name evidence="12" type="ORF">Pan54_16370</name>
</gene>
<name>A0A5C5XFH7_9PLAN</name>
<dbReference type="InterPro" id="IPR013767">
    <property type="entry name" value="PAS_fold"/>
</dbReference>
<dbReference type="Pfam" id="PF00563">
    <property type="entry name" value="EAL"/>
    <property type="match status" value="1"/>
</dbReference>
<keyword evidence="7" id="KW-1133">Transmembrane helix</keyword>
<keyword evidence="2" id="KW-0547">Nucleotide-binding</keyword>
<dbReference type="InterPro" id="IPR035965">
    <property type="entry name" value="PAS-like_dom_sf"/>
</dbReference>
<dbReference type="SUPFAM" id="SSF55785">
    <property type="entry name" value="PYP-like sensor domain (PAS domain)"/>
    <property type="match status" value="1"/>
</dbReference>
<dbReference type="InterPro" id="IPR043128">
    <property type="entry name" value="Rev_trsase/Diguanyl_cyclase"/>
</dbReference>
<evidence type="ECO:0000256" key="6">
    <source>
        <dbReference type="ARBA" id="ARBA00070616"/>
    </source>
</evidence>
<dbReference type="GO" id="GO:0006355">
    <property type="term" value="P:regulation of DNA-templated transcription"/>
    <property type="evidence" value="ECO:0007669"/>
    <property type="project" value="InterPro"/>
</dbReference>
<comment type="function">
    <text evidence="5">Putative oxygen sensor; modulates the activity of FixJ, a transcriptional activator of nitrogen fixation fixK gene. FixL probably acts as a kinase that phosphorylates FixJ.</text>
</comment>
<protein>
    <recommendedName>
        <fullName evidence="6">Sensor protein FixL</fullName>
    </recommendedName>
</protein>
<dbReference type="InterPro" id="IPR001633">
    <property type="entry name" value="EAL_dom"/>
</dbReference>
<dbReference type="PANTHER" id="PTHR44757:SF2">
    <property type="entry name" value="BIOFILM ARCHITECTURE MAINTENANCE PROTEIN MBAA"/>
    <property type="match status" value="1"/>
</dbReference>
<organism evidence="12 13">
    <name type="scientific">Rubinisphaera italica</name>
    <dbReference type="NCBI Taxonomy" id="2527969"/>
    <lineage>
        <taxon>Bacteria</taxon>
        <taxon>Pseudomonadati</taxon>
        <taxon>Planctomycetota</taxon>
        <taxon>Planctomycetia</taxon>
        <taxon>Planctomycetales</taxon>
        <taxon>Planctomycetaceae</taxon>
        <taxon>Rubinisphaera</taxon>
    </lineage>
</organism>
<keyword evidence="3" id="KW-0418">Kinase</keyword>
<dbReference type="SUPFAM" id="SSF141868">
    <property type="entry name" value="EAL domain-like"/>
    <property type="match status" value="1"/>
</dbReference>
<dbReference type="SMART" id="SM00267">
    <property type="entry name" value="GGDEF"/>
    <property type="match status" value="1"/>
</dbReference>
<dbReference type="PROSITE" id="PS50887">
    <property type="entry name" value="GGDEF"/>
    <property type="match status" value="1"/>
</dbReference>
<evidence type="ECO:0000256" key="1">
    <source>
        <dbReference type="ARBA" id="ARBA00022679"/>
    </source>
</evidence>
<dbReference type="SUPFAM" id="SSF55073">
    <property type="entry name" value="Nucleotide cyclase"/>
    <property type="match status" value="1"/>
</dbReference>
<dbReference type="CDD" id="cd01948">
    <property type="entry name" value="EAL"/>
    <property type="match status" value="1"/>
</dbReference>
<dbReference type="Proteomes" id="UP000316095">
    <property type="component" value="Unassembled WGS sequence"/>
</dbReference>
<dbReference type="InterPro" id="IPR000700">
    <property type="entry name" value="PAS-assoc_C"/>
</dbReference>
<dbReference type="FunFam" id="3.20.20.450:FF:000001">
    <property type="entry name" value="Cyclic di-GMP phosphodiesterase yahA"/>
    <property type="match status" value="1"/>
</dbReference>
<evidence type="ECO:0000313" key="13">
    <source>
        <dbReference type="Proteomes" id="UP000316095"/>
    </source>
</evidence>
<dbReference type="InterPro" id="IPR052155">
    <property type="entry name" value="Biofilm_reg_signaling"/>
</dbReference>
<dbReference type="PROSITE" id="PS50113">
    <property type="entry name" value="PAC"/>
    <property type="match status" value="1"/>
</dbReference>
<proteinExistence type="predicted"/>
<feature type="domain" description="EAL" evidence="10">
    <location>
        <begin position="540"/>
        <end position="797"/>
    </location>
</feature>
<keyword evidence="1" id="KW-0808">Transferase</keyword>
<evidence type="ECO:0000256" key="7">
    <source>
        <dbReference type="SAM" id="Phobius"/>
    </source>
</evidence>
<dbReference type="GO" id="GO:0016301">
    <property type="term" value="F:kinase activity"/>
    <property type="evidence" value="ECO:0007669"/>
    <property type="project" value="UniProtKB-KW"/>
</dbReference>
<dbReference type="GO" id="GO:0005524">
    <property type="term" value="F:ATP binding"/>
    <property type="evidence" value="ECO:0007669"/>
    <property type="project" value="UniProtKB-KW"/>
</dbReference>
<feature type="transmembrane region" description="Helical" evidence="7">
    <location>
        <begin position="67"/>
        <end position="88"/>
    </location>
</feature>
<dbReference type="EMBL" id="SJPG01000001">
    <property type="protein sequence ID" value="TWT60905.1"/>
    <property type="molecule type" value="Genomic_DNA"/>
</dbReference>
<feature type="domain" description="GGDEF" evidence="11">
    <location>
        <begin position="396"/>
        <end position="531"/>
    </location>
</feature>
<accession>A0A5C5XFH7</accession>
<dbReference type="Gene3D" id="3.30.450.20">
    <property type="entry name" value="PAS domain"/>
    <property type="match status" value="1"/>
</dbReference>
<evidence type="ECO:0000256" key="2">
    <source>
        <dbReference type="ARBA" id="ARBA00022741"/>
    </source>
</evidence>
<reference evidence="12 13" key="1">
    <citation type="submission" date="2019-02" db="EMBL/GenBank/DDBJ databases">
        <title>Deep-cultivation of Planctomycetes and their phenomic and genomic characterization uncovers novel biology.</title>
        <authorList>
            <person name="Wiegand S."/>
            <person name="Jogler M."/>
            <person name="Boedeker C."/>
            <person name="Pinto D."/>
            <person name="Vollmers J."/>
            <person name="Rivas-Marin E."/>
            <person name="Kohn T."/>
            <person name="Peeters S.H."/>
            <person name="Heuer A."/>
            <person name="Rast P."/>
            <person name="Oberbeckmann S."/>
            <person name="Bunk B."/>
            <person name="Jeske O."/>
            <person name="Meyerdierks A."/>
            <person name="Storesund J.E."/>
            <person name="Kallscheuer N."/>
            <person name="Luecker S."/>
            <person name="Lage O.M."/>
            <person name="Pohl T."/>
            <person name="Merkel B.J."/>
            <person name="Hornburger P."/>
            <person name="Mueller R.-W."/>
            <person name="Bruemmer F."/>
            <person name="Labrenz M."/>
            <person name="Spormann A.M."/>
            <person name="Op Den Camp H."/>
            <person name="Overmann J."/>
            <person name="Amann R."/>
            <person name="Jetten M.S.M."/>
            <person name="Mascher T."/>
            <person name="Medema M.H."/>
            <person name="Devos D.P."/>
            <person name="Kaster A.-K."/>
            <person name="Ovreas L."/>
            <person name="Rohde M."/>
            <person name="Galperin M.Y."/>
            <person name="Jogler C."/>
        </authorList>
    </citation>
    <scope>NUCLEOTIDE SEQUENCE [LARGE SCALE GENOMIC DNA]</scope>
    <source>
        <strain evidence="12 13">Pan54</strain>
    </source>
</reference>
<dbReference type="SMART" id="SM00091">
    <property type="entry name" value="PAS"/>
    <property type="match status" value="1"/>
</dbReference>
<dbReference type="PANTHER" id="PTHR44757">
    <property type="entry name" value="DIGUANYLATE CYCLASE DGCP"/>
    <property type="match status" value="1"/>
</dbReference>
<feature type="transmembrane region" description="Helical" evidence="7">
    <location>
        <begin position="95"/>
        <end position="113"/>
    </location>
</feature>
<keyword evidence="4" id="KW-0067">ATP-binding</keyword>
<feature type="domain" description="PAS" evidence="8">
    <location>
        <begin position="237"/>
        <end position="290"/>
    </location>
</feature>
<dbReference type="NCBIfam" id="TIGR00254">
    <property type="entry name" value="GGDEF"/>
    <property type="match status" value="1"/>
</dbReference>
<evidence type="ECO:0000259" key="9">
    <source>
        <dbReference type="PROSITE" id="PS50113"/>
    </source>
</evidence>
<dbReference type="InterPro" id="IPR035919">
    <property type="entry name" value="EAL_sf"/>
</dbReference>
<keyword evidence="7" id="KW-0472">Membrane</keyword>
<dbReference type="GO" id="GO:0016787">
    <property type="term" value="F:hydrolase activity"/>
    <property type="evidence" value="ECO:0007669"/>
    <property type="project" value="UniProtKB-KW"/>
</dbReference>
<dbReference type="InterPro" id="IPR000014">
    <property type="entry name" value="PAS"/>
</dbReference>
<dbReference type="AlphaFoldDB" id="A0A5C5XFH7"/>
<dbReference type="Pfam" id="PF00990">
    <property type="entry name" value="GGDEF"/>
    <property type="match status" value="1"/>
</dbReference>
<evidence type="ECO:0000256" key="4">
    <source>
        <dbReference type="ARBA" id="ARBA00022840"/>
    </source>
</evidence>
<dbReference type="PROSITE" id="PS50112">
    <property type="entry name" value="PAS"/>
    <property type="match status" value="1"/>
</dbReference>
<evidence type="ECO:0000259" key="8">
    <source>
        <dbReference type="PROSITE" id="PS50112"/>
    </source>
</evidence>
<dbReference type="InterPro" id="IPR000160">
    <property type="entry name" value="GGDEF_dom"/>
</dbReference>
<evidence type="ECO:0000313" key="12">
    <source>
        <dbReference type="EMBL" id="TWT60905.1"/>
    </source>
</evidence>
<dbReference type="SMART" id="SM00052">
    <property type="entry name" value="EAL"/>
    <property type="match status" value="1"/>
</dbReference>
<dbReference type="Pfam" id="PF00989">
    <property type="entry name" value="PAS"/>
    <property type="match status" value="1"/>
</dbReference>
<dbReference type="FunFam" id="3.30.450.20:FF:000060">
    <property type="entry name" value="Sensor protein FixL"/>
    <property type="match status" value="1"/>
</dbReference>
<dbReference type="Gene3D" id="3.20.20.450">
    <property type="entry name" value="EAL domain"/>
    <property type="match status" value="1"/>
</dbReference>
<dbReference type="CDD" id="cd00130">
    <property type="entry name" value="PAS"/>
    <property type="match status" value="1"/>
</dbReference>
<feature type="transmembrane region" description="Helical" evidence="7">
    <location>
        <begin position="34"/>
        <end position="55"/>
    </location>
</feature>
<evidence type="ECO:0000259" key="11">
    <source>
        <dbReference type="PROSITE" id="PS50887"/>
    </source>
</evidence>
<keyword evidence="7" id="KW-0812">Transmembrane</keyword>
<dbReference type="PROSITE" id="PS50883">
    <property type="entry name" value="EAL"/>
    <property type="match status" value="1"/>
</dbReference>
<evidence type="ECO:0000259" key="10">
    <source>
        <dbReference type="PROSITE" id="PS50883"/>
    </source>
</evidence>